<dbReference type="Pfam" id="PF00196">
    <property type="entry name" value="GerE"/>
    <property type="match status" value="1"/>
</dbReference>
<dbReference type="RefSeq" id="WP_043915288.1">
    <property type="nucleotide sequence ID" value="NZ_JXZB01000004.1"/>
</dbReference>
<dbReference type="SMART" id="SM00421">
    <property type="entry name" value="HTH_LUXR"/>
    <property type="match status" value="1"/>
</dbReference>
<evidence type="ECO:0000259" key="1">
    <source>
        <dbReference type="SMART" id="SM00421"/>
    </source>
</evidence>
<dbReference type="PATRIC" id="fig|2064.6.peg.6229"/>
<dbReference type="Gene3D" id="1.10.10.10">
    <property type="entry name" value="Winged helix-like DNA-binding domain superfamily/Winged helix DNA-binding domain"/>
    <property type="match status" value="1"/>
</dbReference>
<organism evidence="2 3">
    <name type="scientific">Kitasatospora griseola</name>
    <name type="common">Streptomyces griseolosporeus</name>
    <dbReference type="NCBI Taxonomy" id="2064"/>
    <lineage>
        <taxon>Bacteria</taxon>
        <taxon>Bacillati</taxon>
        <taxon>Actinomycetota</taxon>
        <taxon>Actinomycetes</taxon>
        <taxon>Kitasatosporales</taxon>
        <taxon>Streptomycetaceae</taxon>
        <taxon>Kitasatospora</taxon>
    </lineage>
</organism>
<dbReference type="Proteomes" id="UP000032066">
    <property type="component" value="Unassembled WGS sequence"/>
</dbReference>
<dbReference type="STRING" id="2064.TR51_29345"/>
<dbReference type="PANTHER" id="PTHR34293:SF1">
    <property type="entry name" value="HTH-TYPE TRANSCRIPTIONAL REGULATOR TRMBL2"/>
    <property type="match status" value="1"/>
</dbReference>
<dbReference type="PANTHER" id="PTHR34293">
    <property type="entry name" value="HTH-TYPE TRANSCRIPTIONAL REGULATOR TRMBL2"/>
    <property type="match status" value="1"/>
</dbReference>
<dbReference type="SUPFAM" id="SSF46894">
    <property type="entry name" value="C-terminal effector domain of the bipartite response regulators"/>
    <property type="match status" value="1"/>
</dbReference>
<dbReference type="InterPro" id="IPR000792">
    <property type="entry name" value="Tscrpt_reg_LuxR_C"/>
</dbReference>
<keyword evidence="3" id="KW-1185">Reference proteome</keyword>
<sequence length="316" mass="35015">MTEPDTVPPTEAEKALYLAVLRAGRVSLREAMEQDAAAAARLLELGLLEHYLVGGWVTAVNPRTIGNRLGTALREHATGLLARAERTAADFDELSESYDAAQRRTEPGAGIAHLTSVQQIRQRLLEFEAGYHEEALAAQPGPRAAEYLADNSRMRRALARGAVVDVLYQPLARHAPHTVAYASDATDWGVRLRVLDEPFARMMVFDRRVAVISASTETLAAAFIEDRAVVDHLVAVFRRDWARAVRVPWHDLTGRQIPETSRRVGELLATGLTQRAVASRLGLSERTVAAHIARLRERYDAETLFQLGWLMRDGAR</sequence>
<protein>
    <recommendedName>
        <fullName evidence="1">HTH luxR-type domain-containing protein</fullName>
    </recommendedName>
</protein>
<evidence type="ECO:0000313" key="3">
    <source>
        <dbReference type="Proteomes" id="UP000032066"/>
    </source>
</evidence>
<dbReference type="InterPro" id="IPR051797">
    <property type="entry name" value="TrmB-like"/>
</dbReference>
<reference evidence="2 3" key="1">
    <citation type="submission" date="2015-02" db="EMBL/GenBank/DDBJ databases">
        <title>Draft genome sequence of Kitasatospora griseola MF730-N6, a bafilomycin, terpentecin and satosporin producer.</title>
        <authorList>
            <person name="Arens J.C."/>
            <person name="Haltli B."/>
            <person name="Kerr R.G."/>
        </authorList>
    </citation>
    <scope>NUCLEOTIDE SEQUENCE [LARGE SCALE GENOMIC DNA]</scope>
    <source>
        <strain evidence="2 3">MF730-N6</strain>
    </source>
</reference>
<accession>A0A0D0PWK1</accession>
<comment type="caution">
    <text evidence="2">The sequence shown here is derived from an EMBL/GenBank/DDBJ whole genome shotgun (WGS) entry which is preliminary data.</text>
</comment>
<proteinExistence type="predicted"/>
<gene>
    <name evidence="2" type="ORF">TR51_29345</name>
</gene>
<dbReference type="InterPro" id="IPR036388">
    <property type="entry name" value="WH-like_DNA-bd_sf"/>
</dbReference>
<dbReference type="InterPro" id="IPR016032">
    <property type="entry name" value="Sig_transdc_resp-reg_C-effctor"/>
</dbReference>
<dbReference type="AlphaFoldDB" id="A0A0D0PWK1"/>
<feature type="domain" description="HTH luxR-type" evidence="1">
    <location>
        <begin position="249"/>
        <end position="311"/>
    </location>
</feature>
<dbReference type="SUPFAM" id="SSF56024">
    <property type="entry name" value="Phospholipase D/nuclease"/>
    <property type="match status" value="1"/>
</dbReference>
<dbReference type="GO" id="GO:0006355">
    <property type="term" value="P:regulation of DNA-templated transcription"/>
    <property type="evidence" value="ECO:0007669"/>
    <property type="project" value="InterPro"/>
</dbReference>
<evidence type="ECO:0000313" key="2">
    <source>
        <dbReference type="EMBL" id="KIQ62963.1"/>
    </source>
</evidence>
<dbReference type="GO" id="GO:0003677">
    <property type="term" value="F:DNA binding"/>
    <property type="evidence" value="ECO:0007669"/>
    <property type="project" value="InterPro"/>
</dbReference>
<dbReference type="EMBL" id="JXZB01000004">
    <property type="protein sequence ID" value="KIQ62963.1"/>
    <property type="molecule type" value="Genomic_DNA"/>
</dbReference>
<name>A0A0D0PWK1_KITGR</name>